<gene>
    <name evidence="2" type="ORF">CINCED_3A012819</name>
</gene>
<dbReference type="EMBL" id="CABPRJ010001023">
    <property type="protein sequence ID" value="VVC34900.1"/>
    <property type="molecule type" value="Genomic_DNA"/>
</dbReference>
<reference evidence="2 3" key="1">
    <citation type="submission" date="2019-08" db="EMBL/GenBank/DDBJ databases">
        <authorList>
            <person name="Alioto T."/>
            <person name="Alioto T."/>
            <person name="Gomez Garrido J."/>
        </authorList>
    </citation>
    <scope>NUCLEOTIDE SEQUENCE [LARGE SCALE GENOMIC DNA]</scope>
</reference>
<proteinExistence type="predicted"/>
<keyword evidence="3" id="KW-1185">Reference proteome</keyword>
<feature type="coiled-coil region" evidence="1">
    <location>
        <begin position="108"/>
        <end position="142"/>
    </location>
</feature>
<evidence type="ECO:0000313" key="2">
    <source>
        <dbReference type="EMBL" id="VVC34900.1"/>
    </source>
</evidence>
<evidence type="ECO:0000256" key="1">
    <source>
        <dbReference type="SAM" id="Coils"/>
    </source>
</evidence>
<keyword evidence="1" id="KW-0175">Coiled coil</keyword>
<evidence type="ECO:0000313" key="3">
    <source>
        <dbReference type="Proteomes" id="UP000325440"/>
    </source>
</evidence>
<protein>
    <submittedName>
        <fullName evidence="2">Uncharacterized protein</fullName>
    </submittedName>
</protein>
<accession>A0A5E4MXV5</accession>
<dbReference type="OrthoDB" id="6609678at2759"/>
<sequence length="179" mass="21056">MLVCTVCNDETYDNEDIKYKKCKIFLHFTYDGFRETNFRKTSAANKEKWCCENYKYSISELSNKNKLTLVKDCSNSDKLLVDLKNWFNFMSGQFDDHTMQLRGKIKSIKYVRNENKKLKEQNQKLQNEMSVVNNKINFIEQKLIENHIETVGILEQKNEDCIKILEAISKTLGGPVFVE</sequence>
<name>A0A5E4MXV5_9HEMI</name>
<dbReference type="AlphaFoldDB" id="A0A5E4MXV5"/>
<organism evidence="2 3">
    <name type="scientific">Cinara cedri</name>
    <dbReference type="NCBI Taxonomy" id="506608"/>
    <lineage>
        <taxon>Eukaryota</taxon>
        <taxon>Metazoa</taxon>
        <taxon>Ecdysozoa</taxon>
        <taxon>Arthropoda</taxon>
        <taxon>Hexapoda</taxon>
        <taxon>Insecta</taxon>
        <taxon>Pterygota</taxon>
        <taxon>Neoptera</taxon>
        <taxon>Paraneoptera</taxon>
        <taxon>Hemiptera</taxon>
        <taxon>Sternorrhyncha</taxon>
        <taxon>Aphidomorpha</taxon>
        <taxon>Aphidoidea</taxon>
        <taxon>Aphididae</taxon>
        <taxon>Lachninae</taxon>
        <taxon>Cinara</taxon>
    </lineage>
</organism>
<dbReference type="Proteomes" id="UP000325440">
    <property type="component" value="Unassembled WGS sequence"/>
</dbReference>